<sequence length="83" mass="9656">MVGLWLLLLSSARTLDGPLLVDLLLFNQSIRYPFGLRTTHHGIGFTIIIRPPAGDVLHLEERRFLLPKCHLGCYYRFTMRRFT</sequence>
<dbReference type="AlphaFoldDB" id="A0A2M4CAY5"/>
<evidence type="ECO:0000313" key="2">
    <source>
        <dbReference type="EMBL" id="MBW62474.1"/>
    </source>
</evidence>
<feature type="chain" id="PRO_5014915116" evidence="1">
    <location>
        <begin position="18"/>
        <end position="83"/>
    </location>
</feature>
<evidence type="ECO:0000256" key="1">
    <source>
        <dbReference type="SAM" id="SignalP"/>
    </source>
</evidence>
<reference evidence="2" key="1">
    <citation type="submission" date="2018-01" db="EMBL/GenBank/DDBJ databases">
        <title>An insight into the sialome of Amazonian anophelines.</title>
        <authorList>
            <person name="Ribeiro J.M."/>
            <person name="Scarpassa V."/>
            <person name="Calvo E."/>
        </authorList>
    </citation>
    <scope>NUCLEOTIDE SEQUENCE</scope>
    <source>
        <tissue evidence="2">Salivary glands</tissue>
    </source>
</reference>
<proteinExistence type="predicted"/>
<name>A0A2M4CAY5_9DIPT</name>
<accession>A0A2M4CAY5</accession>
<dbReference type="EMBL" id="GGFJ01013333">
    <property type="protein sequence ID" value="MBW62474.1"/>
    <property type="molecule type" value="Transcribed_RNA"/>
</dbReference>
<feature type="signal peptide" evidence="1">
    <location>
        <begin position="1"/>
        <end position="17"/>
    </location>
</feature>
<keyword evidence="1" id="KW-0732">Signal</keyword>
<protein>
    <submittedName>
        <fullName evidence="2">Putative secreted protein</fullName>
    </submittedName>
</protein>
<organism evidence="2">
    <name type="scientific">Anopheles marajoara</name>
    <dbReference type="NCBI Taxonomy" id="58244"/>
    <lineage>
        <taxon>Eukaryota</taxon>
        <taxon>Metazoa</taxon>
        <taxon>Ecdysozoa</taxon>
        <taxon>Arthropoda</taxon>
        <taxon>Hexapoda</taxon>
        <taxon>Insecta</taxon>
        <taxon>Pterygota</taxon>
        <taxon>Neoptera</taxon>
        <taxon>Endopterygota</taxon>
        <taxon>Diptera</taxon>
        <taxon>Nematocera</taxon>
        <taxon>Culicoidea</taxon>
        <taxon>Culicidae</taxon>
        <taxon>Anophelinae</taxon>
        <taxon>Anopheles</taxon>
    </lineage>
</organism>